<evidence type="ECO:0000313" key="1">
    <source>
        <dbReference type="EMBL" id="PJZ60789.1"/>
    </source>
</evidence>
<proteinExistence type="predicted"/>
<sequence>LRVYGLEKLVGEKKGEKLWNVGSRYRFSDKSCRTDQKPINLLKNRQDLLYQLPSPFTRVHSDHSRTRKRIDKKFRFLLEENQYFPLKQAYFDYLDFMESGPMHRKQKEKFYNSIAYSIWNLLSYESDYNLLQHDFKELSSHKPMFRIIQRWAKLGIAEVKQVVKNKSDRTQYFVKRLVPELPDVLYTFDRIQFENNENLKENIEIHFEETQVGAKSKYGITKKERIKYLGELYGEEKI</sequence>
<feature type="non-terminal residue" evidence="1">
    <location>
        <position position="1"/>
    </location>
</feature>
<organism evidence="1 2">
    <name type="scientific">Leptospira adleri</name>
    <dbReference type="NCBI Taxonomy" id="2023186"/>
    <lineage>
        <taxon>Bacteria</taxon>
        <taxon>Pseudomonadati</taxon>
        <taxon>Spirochaetota</taxon>
        <taxon>Spirochaetia</taxon>
        <taxon>Leptospirales</taxon>
        <taxon>Leptospiraceae</taxon>
        <taxon>Leptospira</taxon>
    </lineage>
</organism>
<keyword evidence="2" id="KW-1185">Reference proteome</keyword>
<accession>A0ABX4NVS4</accession>
<dbReference type="Proteomes" id="UP000232149">
    <property type="component" value="Unassembled WGS sequence"/>
</dbReference>
<gene>
    <name evidence="1" type="ORF">CH376_16490</name>
</gene>
<protein>
    <submittedName>
        <fullName evidence="1">Uncharacterized protein</fullName>
    </submittedName>
</protein>
<reference evidence="1 2" key="1">
    <citation type="submission" date="2017-07" db="EMBL/GenBank/DDBJ databases">
        <title>Leptospira spp. isolated from tropical soils.</title>
        <authorList>
            <person name="Thibeaux R."/>
            <person name="Iraola G."/>
            <person name="Ferres I."/>
            <person name="Bierque E."/>
            <person name="Girault D."/>
            <person name="Soupe-Gilbert M.-E."/>
            <person name="Picardeau M."/>
            <person name="Goarant C."/>
        </authorList>
    </citation>
    <scope>NUCLEOTIDE SEQUENCE [LARGE SCALE GENOMIC DNA]</scope>
    <source>
        <strain evidence="1 2">FH2-B-D1</strain>
    </source>
</reference>
<name>A0ABX4NVS4_9LEPT</name>
<evidence type="ECO:0000313" key="2">
    <source>
        <dbReference type="Proteomes" id="UP000232149"/>
    </source>
</evidence>
<comment type="caution">
    <text evidence="1">The sequence shown here is derived from an EMBL/GenBank/DDBJ whole genome shotgun (WGS) entry which is preliminary data.</text>
</comment>
<dbReference type="EMBL" id="NPDU01000049">
    <property type="protein sequence ID" value="PJZ60789.1"/>
    <property type="molecule type" value="Genomic_DNA"/>
</dbReference>